<protein>
    <submittedName>
        <fullName evidence="2">Spermidine synthase</fullName>
    </submittedName>
</protein>
<evidence type="ECO:0000313" key="2">
    <source>
        <dbReference type="EMBL" id="TDP05704.1"/>
    </source>
</evidence>
<dbReference type="InterPro" id="IPR029063">
    <property type="entry name" value="SAM-dependent_MTases_sf"/>
</dbReference>
<dbReference type="Proteomes" id="UP000295357">
    <property type="component" value="Unassembled WGS sequence"/>
</dbReference>
<dbReference type="GO" id="GO:0006596">
    <property type="term" value="P:polyamine biosynthetic process"/>
    <property type="evidence" value="ECO:0007669"/>
    <property type="project" value="UniProtKB-KW"/>
</dbReference>
<sequence length="266" mass="29992">MSKKSNKKIDWVPATLSEHDGVRYLHLDSIWVQGAMRIRKPQQLELEYIQRMMAWMLWRDSASLREGRVVQLGLGAAALTRFSHKVLRMKTTAVELNPTVISACRAWFHLPEDDQRLSVLNEDAAAWVADPANWQSTAVLNVDLYDHDAASPVLDDEAFYADCRAVLEDGGLMTVNLFGRHASFARSAARIARVFGSDQVWSLAPTKEGNTVVVAARGVQVPDRETLERRADNIESQYDLPARKWLRLVRPLPMSIINQLLSESQA</sequence>
<dbReference type="EMBL" id="SNXE01000010">
    <property type="protein sequence ID" value="TDP05704.1"/>
    <property type="molecule type" value="Genomic_DNA"/>
</dbReference>
<keyword evidence="1" id="KW-0620">Polyamine biosynthesis</keyword>
<gene>
    <name evidence="2" type="ORF">DFR39_110132</name>
</gene>
<evidence type="ECO:0000256" key="1">
    <source>
        <dbReference type="ARBA" id="ARBA00023115"/>
    </source>
</evidence>
<reference evidence="2 3" key="1">
    <citation type="submission" date="2019-03" db="EMBL/GenBank/DDBJ databases">
        <title>Genomic Encyclopedia of Type Strains, Phase IV (KMG-IV): sequencing the most valuable type-strain genomes for metagenomic binning, comparative biology and taxonomic classification.</title>
        <authorList>
            <person name="Goeker M."/>
        </authorList>
    </citation>
    <scope>NUCLEOTIDE SEQUENCE [LARGE SCALE GENOMIC DNA]</scope>
    <source>
        <strain evidence="2 3">DSM 25082</strain>
    </source>
</reference>
<dbReference type="SUPFAM" id="SSF53335">
    <property type="entry name" value="S-adenosyl-L-methionine-dependent methyltransferases"/>
    <property type="match status" value="1"/>
</dbReference>
<dbReference type="RefSeq" id="WP_211343903.1">
    <property type="nucleotide sequence ID" value="NZ_JAUFPJ010000011.1"/>
</dbReference>
<dbReference type="Gene3D" id="3.40.50.150">
    <property type="entry name" value="Vaccinia Virus protein VP39"/>
    <property type="match status" value="1"/>
</dbReference>
<organism evidence="2 3">
    <name type="scientific">Roseateles asaccharophilus</name>
    <dbReference type="NCBI Taxonomy" id="582607"/>
    <lineage>
        <taxon>Bacteria</taxon>
        <taxon>Pseudomonadati</taxon>
        <taxon>Pseudomonadota</taxon>
        <taxon>Betaproteobacteria</taxon>
        <taxon>Burkholderiales</taxon>
        <taxon>Sphaerotilaceae</taxon>
        <taxon>Roseateles</taxon>
    </lineage>
</organism>
<accession>A0A4R6MY56</accession>
<dbReference type="PANTHER" id="PTHR43317">
    <property type="entry name" value="THERMOSPERMINE SYNTHASE ACAULIS5"/>
    <property type="match status" value="1"/>
</dbReference>
<dbReference type="AlphaFoldDB" id="A0A4R6MY56"/>
<dbReference type="PANTHER" id="PTHR43317:SF1">
    <property type="entry name" value="THERMOSPERMINE SYNTHASE ACAULIS5"/>
    <property type="match status" value="1"/>
</dbReference>
<proteinExistence type="predicted"/>
<dbReference type="Pfam" id="PF01564">
    <property type="entry name" value="Spermine_synth"/>
    <property type="match status" value="1"/>
</dbReference>
<comment type="caution">
    <text evidence="2">The sequence shown here is derived from an EMBL/GenBank/DDBJ whole genome shotgun (WGS) entry which is preliminary data.</text>
</comment>
<name>A0A4R6MY56_9BURK</name>
<keyword evidence="3" id="KW-1185">Reference proteome</keyword>
<evidence type="ECO:0000313" key="3">
    <source>
        <dbReference type="Proteomes" id="UP000295357"/>
    </source>
</evidence>